<accession>A0A2H0TB58</accession>
<dbReference type="InterPro" id="IPR036249">
    <property type="entry name" value="Thioredoxin-like_sf"/>
</dbReference>
<comment type="caution">
    <text evidence="2">The sequence shown here is derived from an EMBL/GenBank/DDBJ whole genome shotgun (WGS) entry which is preliminary data.</text>
</comment>
<dbReference type="CDD" id="cd02947">
    <property type="entry name" value="TRX_family"/>
    <property type="match status" value="1"/>
</dbReference>
<feature type="transmembrane region" description="Helical" evidence="1">
    <location>
        <begin position="213"/>
        <end position="232"/>
    </location>
</feature>
<protein>
    <recommendedName>
        <fullName evidence="4">Thioredoxin domain-containing protein</fullName>
    </recommendedName>
</protein>
<feature type="transmembrane region" description="Helical" evidence="1">
    <location>
        <begin position="380"/>
        <end position="398"/>
    </location>
</feature>
<dbReference type="AlphaFoldDB" id="A0A2H0TB58"/>
<proteinExistence type="predicted"/>
<evidence type="ECO:0000313" key="2">
    <source>
        <dbReference type="EMBL" id="PIR68231.1"/>
    </source>
</evidence>
<evidence type="ECO:0000313" key="3">
    <source>
        <dbReference type="Proteomes" id="UP000230094"/>
    </source>
</evidence>
<feature type="transmembrane region" description="Helical" evidence="1">
    <location>
        <begin position="188"/>
        <end position="206"/>
    </location>
</feature>
<reference evidence="3" key="1">
    <citation type="submission" date="2017-09" db="EMBL/GenBank/DDBJ databases">
        <title>Depth-based differentiation of microbial function through sediment-hosted aquifers and enrichment of novel symbionts in the deep terrestrial subsurface.</title>
        <authorList>
            <person name="Probst A.J."/>
            <person name="Ladd B."/>
            <person name="Jarett J.K."/>
            <person name="Geller-Mcgrath D.E."/>
            <person name="Sieber C.M.K."/>
            <person name="Emerson J.B."/>
            <person name="Anantharaman K."/>
            <person name="Thomas B.C."/>
            <person name="Malmstrom R."/>
            <person name="Stieglmeier M."/>
            <person name="Klingl A."/>
            <person name="Woyke T."/>
            <person name="Ryan C.M."/>
            <person name="Banfield J.F."/>
        </authorList>
    </citation>
    <scope>NUCLEOTIDE SEQUENCE [LARGE SCALE GENOMIC DNA]</scope>
</reference>
<keyword evidence="1" id="KW-1133">Transmembrane helix</keyword>
<evidence type="ECO:0000256" key="1">
    <source>
        <dbReference type="SAM" id="Phobius"/>
    </source>
</evidence>
<keyword evidence="1" id="KW-0472">Membrane</keyword>
<feature type="transmembrane region" description="Helical" evidence="1">
    <location>
        <begin position="344"/>
        <end position="368"/>
    </location>
</feature>
<name>A0A2H0TB58_9BACT</name>
<dbReference type="EMBL" id="PFCQ01000012">
    <property type="protein sequence ID" value="PIR68231.1"/>
    <property type="molecule type" value="Genomic_DNA"/>
</dbReference>
<gene>
    <name evidence="2" type="ORF">COU49_02035</name>
</gene>
<feature type="transmembrane region" description="Helical" evidence="1">
    <location>
        <begin position="238"/>
        <end position="258"/>
    </location>
</feature>
<keyword evidence="1" id="KW-0812">Transmembrane</keyword>
<organism evidence="2 3">
    <name type="scientific">Candidatus Nomurabacteria bacterium CG10_big_fil_rev_8_21_14_0_10_35_16</name>
    <dbReference type="NCBI Taxonomy" id="1974731"/>
    <lineage>
        <taxon>Bacteria</taxon>
        <taxon>Candidatus Nomuraibacteriota</taxon>
    </lineage>
</organism>
<dbReference type="Gene3D" id="3.40.30.10">
    <property type="entry name" value="Glutaredoxin"/>
    <property type="match status" value="1"/>
</dbReference>
<sequence>MFKKILIIFLFTALLLVSGGKILAQNTSDINVYFFWGEGCPHCEKEVPFLESLKEKYPRVQIHQFEVWKNIQNQNFLIEIGKELKVNISGVPFTVIGNKHIIGYYNDATTGTEIENLVKNCLENICPDPVAKIVGLTIPNTENPAIPAEPISEDLKKEKIIHLPFLGEINAMNFSLPALTVIMGALDGFNPCAMWTLIFLISLLLGMEDRRKMWILGSTFIVASALVYFIFMAAWLNLILFIGLVMWVRILIGLIALFGGGYNLKEYFTTPEAVCKVTGSEKRQKFFEKLKEIAHQKNFYLAFGGIIILAFAVNLVELVCSAGLPAVYTQILALSNLATWQYYAYILLYILIFMLDDLFVFIVAMVTLQMTGITTKYTRLSHLIGGILMLIIGLLLIFKPELLMFG</sequence>
<dbReference type="Proteomes" id="UP000230094">
    <property type="component" value="Unassembled WGS sequence"/>
</dbReference>
<dbReference type="SUPFAM" id="SSF52833">
    <property type="entry name" value="Thioredoxin-like"/>
    <property type="match status" value="1"/>
</dbReference>
<evidence type="ECO:0008006" key="4">
    <source>
        <dbReference type="Google" id="ProtNLM"/>
    </source>
</evidence>
<feature type="transmembrane region" description="Helical" evidence="1">
    <location>
        <begin position="299"/>
        <end position="324"/>
    </location>
</feature>